<dbReference type="SUPFAM" id="SSF51735">
    <property type="entry name" value="NAD(P)-binding Rossmann-fold domains"/>
    <property type="match status" value="1"/>
</dbReference>
<evidence type="ECO:0000256" key="5">
    <source>
        <dbReference type="ARBA" id="ARBA00023027"/>
    </source>
</evidence>
<dbReference type="InterPro" id="IPR036291">
    <property type="entry name" value="NAD(P)-bd_dom_sf"/>
</dbReference>
<keyword evidence="5" id="KW-0520">NAD</keyword>
<sequence length="429" mass="46454">MSGNKESIMRAVVWEGKPYEVAVRDWPKPTIRMPEDAIVQITTAGLCGTDLHIYHGMLSGDDIPFTLGHEGVGIVVEVGNATEEFKVGDRVLIPCIPDDGHFELESTAVPNLISYGLGELSGNLGGCQAEYVRVPFADDSLVKIPKNSIHDLDYLLLTDILPTAWTALNVSGFQPGESVAVFGAGPVGLLCAHLALVRGALRVYSIDHVQDRLDKAASIGAIPINFADKRKGTASQQILAQEPGGVMRSCDCVGYECVNPDLKIQSNYIIQEATIITSTGGGIGVVGVYNTMPSSIGSPNAGKVTGDIVVPVGTIMFKELSLRAGIAKVYELIPIIKELVEAGRVNPRFIYTNEVGIEDAPLAYKRFSEQKEIKIAFRFPWQWEPQPYVSQVDQIADVDMKNVAGNGELSNGTKKIEKFKKQKGKWVNA</sequence>
<dbReference type="SUPFAM" id="SSF50129">
    <property type="entry name" value="GroES-like"/>
    <property type="match status" value="1"/>
</dbReference>
<dbReference type="PANTHER" id="PTHR42813">
    <property type="entry name" value="ZINC-TYPE ALCOHOL DEHYDROGENASE-LIKE"/>
    <property type="match status" value="1"/>
</dbReference>
<organism evidence="7 8">
    <name type="scientific">Periconia macrospinosa</name>
    <dbReference type="NCBI Taxonomy" id="97972"/>
    <lineage>
        <taxon>Eukaryota</taxon>
        <taxon>Fungi</taxon>
        <taxon>Dikarya</taxon>
        <taxon>Ascomycota</taxon>
        <taxon>Pezizomycotina</taxon>
        <taxon>Dothideomycetes</taxon>
        <taxon>Pleosporomycetidae</taxon>
        <taxon>Pleosporales</taxon>
        <taxon>Massarineae</taxon>
        <taxon>Periconiaceae</taxon>
        <taxon>Periconia</taxon>
    </lineage>
</organism>
<dbReference type="OrthoDB" id="3941538at2759"/>
<dbReference type="Gene3D" id="3.40.50.720">
    <property type="entry name" value="NAD(P)-binding Rossmann-like Domain"/>
    <property type="match status" value="1"/>
</dbReference>
<comment type="similarity">
    <text evidence="2">Belongs to the zinc-containing alcohol dehydrogenase family.</text>
</comment>
<keyword evidence="3" id="KW-0479">Metal-binding</keyword>
<keyword evidence="8" id="KW-1185">Reference proteome</keyword>
<dbReference type="Pfam" id="PF08240">
    <property type="entry name" value="ADH_N"/>
    <property type="match status" value="1"/>
</dbReference>
<dbReference type="Gene3D" id="3.90.180.10">
    <property type="entry name" value="Medium-chain alcohol dehydrogenases, catalytic domain"/>
    <property type="match status" value="1"/>
</dbReference>
<evidence type="ECO:0000259" key="6">
    <source>
        <dbReference type="SMART" id="SM00829"/>
    </source>
</evidence>
<reference evidence="7 8" key="1">
    <citation type="journal article" date="2018" name="Sci. Rep.">
        <title>Comparative genomics provides insights into the lifestyle and reveals functional heterogeneity of dark septate endophytic fungi.</title>
        <authorList>
            <person name="Knapp D.G."/>
            <person name="Nemeth J.B."/>
            <person name="Barry K."/>
            <person name="Hainaut M."/>
            <person name="Henrissat B."/>
            <person name="Johnson J."/>
            <person name="Kuo A."/>
            <person name="Lim J.H.P."/>
            <person name="Lipzen A."/>
            <person name="Nolan M."/>
            <person name="Ohm R.A."/>
            <person name="Tamas L."/>
            <person name="Grigoriev I.V."/>
            <person name="Spatafora J.W."/>
            <person name="Nagy L.G."/>
            <person name="Kovacs G.M."/>
        </authorList>
    </citation>
    <scope>NUCLEOTIDE SEQUENCE [LARGE SCALE GENOMIC DNA]</scope>
    <source>
        <strain evidence="7 8">DSE2036</strain>
    </source>
</reference>
<dbReference type="EMBL" id="KZ805403">
    <property type="protein sequence ID" value="PVH98941.1"/>
    <property type="molecule type" value="Genomic_DNA"/>
</dbReference>
<dbReference type="InterPro" id="IPR020843">
    <property type="entry name" value="ER"/>
</dbReference>
<dbReference type="SMART" id="SM00829">
    <property type="entry name" value="PKS_ER"/>
    <property type="match status" value="1"/>
</dbReference>
<dbReference type="GO" id="GO:0046872">
    <property type="term" value="F:metal ion binding"/>
    <property type="evidence" value="ECO:0007669"/>
    <property type="project" value="UniProtKB-KW"/>
</dbReference>
<evidence type="ECO:0000256" key="4">
    <source>
        <dbReference type="ARBA" id="ARBA00022833"/>
    </source>
</evidence>
<dbReference type="PANTHER" id="PTHR42813:SF3">
    <property type="entry name" value="GLUTATHIONE-INDEPENDENT FORMALDEHYDE DEHYDROGENASE"/>
    <property type="match status" value="1"/>
</dbReference>
<protein>
    <submittedName>
        <fullName evidence="7">Alcohol dehydrogenase GroES-like domain-containing protein</fullName>
    </submittedName>
</protein>
<keyword evidence="4" id="KW-0862">Zinc</keyword>
<dbReference type="AlphaFoldDB" id="A0A2V1DM76"/>
<dbReference type="Proteomes" id="UP000244855">
    <property type="component" value="Unassembled WGS sequence"/>
</dbReference>
<evidence type="ECO:0000256" key="3">
    <source>
        <dbReference type="ARBA" id="ARBA00022723"/>
    </source>
</evidence>
<proteinExistence type="inferred from homology"/>
<evidence type="ECO:0000313" key="7">
    <source>
        <dbReference type="EMBL" id="PVH98941.1"/>
    </source>
</evidence>
<name>A0A2V1DM76_9PLEO</name>
<dbReference type="InterPro" id="IPR011032">
    <property type="entry name" value="GroES-like_sf"/>
</dbReference>
<dbReference type="GO" id="GO:0016491">
    <property type="term" value="F:oxidoreductase activity"/>
    <property type="evidence" value="ECO:0007669"/>
    <property type="project" value="InterPro"/>
</dbReference>
<evidence type="ECO:0000256" key="1">
    <source>
        <dbReference type="ARBA" id="ARBA00001947"/>
    </source>
</evidence>
<accession>A0A2V1DM76</accession>
<evidence type="ECO:0000313" key="8">
    <source>
        <dbReference type="Proteomes" id="UP000244855"/>
    </source>
</evidence>
<evidence type="ECO:0000256" key="2">
    <source>
        <dbReference type="ARBA" id="ARBA00008072"/>
    </source>
</evidence>
<dbReference type="STRING" id="97972.A0A2V1DM76"/>
<comment type="cofactor">
    <cofactor evidence="1">
        <name>Zn(2+)</name>
        <dbReference type="ChEBI" id="CHEBI:29105"/>
    </cofactor>
</comment>
<gene>
    <name evidence="7" type="ORF">DM02DRAFT_729581</name>
</gene>
<feature type="domain" description="Enoyl reductase (ER)" evidence="6">
    <location>
        <begin position="16"/>
        <end position="377"/>
    </location>
</feature>
<dbReference type="InterPro" id="IPR013154">
    <property type="entry name" value="ADH-like_N"/>
</dbReference>